<dbReference type="OrthoDB" id="236676at2157"/>
<name>A0A1G8U780_9EURY</name>
<dbReference type="Proteomes" id="UP000198856">
    <property type="component" value="Unassembled WGS sequence"/>
</dbReference>
<dbReference type="AlphaFoldDB" id="A0A1G8U780"/>
<proteinExistence type="predicted"/>
<dbReference type="RefSeq" id="WP_092700170.1">
    <property type="nucleotide sequence ID" value="NZ_FNFC01000004.1"/>
</dbReference>
<reference evidence="1 2" key="1">
    <citation type="submission" date="2016-10" db="EMBL/GenBank/DDBJ databases">
        <authorList>
            <person name="de Groot N.N."/>
        </authorList>
    </citation>
    <scope>NUCLEOTIDE SEQUENCE [LARGE SCALE GENOMIC DNA]</scope>
    <source>
        <strain evidence="1 2">IBRC-M10015</strain>
    </source>
</reference>
<gene>
    <name evidence="1" type="ORF">SAMN05216226_10488</name>
</gene>
<evidence type="ECO:0000313" key="2">
    <source>
        <dbReference type="Proteomes" id="UP000198856"/>
    </source>
</evidence>
<sequence>MSTTDVYDEAVASLAAREYETAGDQYARAGWQILAEPRPERDPFVADSKGWVGKGLGHLVTSALCYRVAGNAMRATDRATEARAVATDFRAVLDHPAQQACLLELVADAHTAGDLGETADTYAEAVEAYREAGRATEDPQFRSTTPLFQAATTVLQQVARSTANGEIPITWDDLHGGDPSSPGQFLAHRAKLKRQRFPTLVESAVDDGYLAAPRGTTEYNNATYTCPACDATDVNWVGDSVLCMRCSTPMES</sequence>
<protein>
    <submittedName>
        <fullName evidence="1">Uncharacterized protein</fullName>
    </submittedName>
</protein>
<evidence type="ECO:0000313" key="1">
    <source>
        <dbReference type="EMBL" id="SDJ49591.1"/>
    </source>
</evidence>
<dbReference type="STRING" id="890420.SAMN05216226_10488"/>
<organism evidence="1 2">
    <name type="scientific">Halovenus aranensis</name>
    <dbReference type="NCBI Taxonomy" id="890420"/>
    <lineage>
        <taxon>Archaea</taxon>
        <taxon>Methanobacteriati</taxon>
        <taxon>Methanobacteriota</taxon>
        <taxon>Stenosarchaea group</taxon>
        <taxon>Halobacteria</taxon>
        <taxon>Halobacteriales</taxon>
        <taxon>Haloarculaceae</taxon>
        <taxon>Halovenus</taxon>
    </lineage>
</organism>
<accession>A0A1G8U780</accession>
<keyword evidence="2" id="KW-1185">Reference proteome</keyword>
<dbReference type="EMBL" id="FNFC01000004">
    <property type="protein sequence ID" value="SDJ49591.1"/>
    <property type="molecule type" value="Genomic_DNA"/>
</dbReference>